<evidence type="ECO:0000313" key="2">
    <source>
        <dbReference type="EMBL" id="NMH24901.1"/>
    </source>
</evidence>
<feature type="domain" description="ATPase AAA-type core" evidence="1">
    <location>
        <begin position="25"/>
        <end position="348"/>
    </location>
</feature>
<organism evidence="2 3">
    <name type="scientific">Flavobacterium solisilvae</name>
    <dbReference type="NCBI Taxonomy" id="1852019"/>
    <lineage>
        <taxon>Bacteria</taxon>
        <taxon>Pseudomonadati</taxon>
        <taxon>Bacteroidota</taxon>
        <taxon>Flavobacteriia</taxon>
        <taxon>Flavobacteriales</taxon>
        <taxon>Flavobacteriaceae</taxon>
        <taxon>Flavobacterium</taxon>
    </lineage>
</organism>
<evidence type="ECO:0000313" key="3">
    <source>
        <dbReference type="Proteomes" id="UP000767947"/>
    </source>
</evidence>
<dbReference type="EMBL" id="JAAMPT010000204">
    <property type="protein sequence ID" value="NMH24901.1"/>
    <property type="molecule type" value="Genomic_DNA"/>
</dbReference>
<dbReference type="InterPro" id="IPR003959">
    <property type="entry name" value="ATPase_AAA_core"/>
</dbReference>
<dbReference type="PANTHER" id="PTHR32182">
    <property type="entry name" value="DNA REPLICATION AND REPAIR PROTEIN RECF"/>
    <property type="match status" value="1"/>
</dbReference>
<gene>
    <name evidence="2" type="ORF">G6042_06420</name>
</gene>
<protein>
    <submittedName>
        <fullName evidence="2">AAA family ATPase</fullName>
    </submittedName>
</protein>
<dbReference type="InterPro" id="IPR014555">
    <property type="entry name" value="RecF-like"/>
</dbReference>
<comment type="caution">
    <text evidence="2">The sequence shown here is derived from an EMBL/GenBank/DDBJ whole genome shotgun (WGS) entry which is preliminary data.</text>
</comment>
<dbReference type="Pfam" id="PF13304">
    <property type="entry name" value="AAA_21"/>
    <property type="match status" value="1"/>
</dbReference>
<sequence length="399" mass="45613">MITEIKLVNFLSFEDETFHLNKKQNVLVGINGSGKSNLLKALRLVKEGVSGIGLKKYVIDNLGGLDNILFKSIDNNKNSKIGLYFTLDFNILQKYGFRFTDDVTYSIEIYKQPSTSNYYVKENIQNNRGFIYLDFDSGNGVLNELDKSATYKKTALVKYDDFIESTELALSKIYDTDRYFALSTIRKAIGDIIVYDYFDTTPKSNIRKPMLPTSEKRLLPDGTNLPQILNTIKINHKSSYNKIAEMLNEVNPKFKGFDFNFIGGNIELMLEEEGLNSSVHVNNISDGTLRYLCLLSILFNPDRGSLICIDEPEVGLHPDMISNIGNSIIEASENSIFLISTHSENLLNCFNLENIRVFEKDERNSSKISYYEEKDFEGWYENFSIGKMWRQGDLGGNRW</sequence>
<dbReference type="PIRSF" id="PIRSF029347">
    <property type="entry name" value="RecF"/>
    <property type="match status" value="1"/>
</dbReference>
<dbReference type="RefSeq" id="WP_169523479.1">
    <property type="nucleotide sequence ID" value="NZ_JAAMPT010000204.1"/>
</dbReference>
<dbReference type="Proteomes" id="UP000767947">
    <property type="component" value="Unassembled WGS sequence"/>
</dbReference>
<reference evidence="2 3" key="1">
    <citation type="submission" date="2020-02" db="EMBL/GenBank/DDBJ databases">
        <title>Flavobacterium sp. genome.</title>
        <authorList>
            <person name="Jung H.S."/>
            <person name="Baek J.H."/>
            <person name="Jeon C.O."/>
        </authorList>
    </citation>
    <scope>NUCLEOTIDE SEQUENCE [LARGE SCALE GENOMIC DNA]</scope>
    <source>
        <strain evidence="2 3">SE-s27</strain>
    </source>
</reference>
<dbReference type="PANTHER" id="PTHR32182:SF25">
    <property type="entry name" value="SLR1056 PROTEIN"/>
    <property type="match status" value="1"/>
</dbReference>
<dbReference type="InterPro" id="IPR027417">
    <property type="entry name" value="P-loop_NTPase"/>
</dbReference>
<dbReference type="SUPFAM" id="SSF52540">
    <property type="entry name" value="P-loop containing nucleoside triphosphate hydrolases"/>
    <property type="match status" value="1"/>
</dbReference>
<accession>A0ABX1QRP7</accession>
<name>A0ABX1QRP7_9FLAO</name>
<keyword evidence="3" id="KW-1185">Reference proteome</keyword>
<dbReference type="Gene3D" id="3.40.50.300">
    <property type="entry name" value="P-loop containing nucleotide triphosphate hydrolases"/>
    <property type="match status" value="1"/>
</dbReference>
<evidence type="ECO:0000259" key="1">
    <source>
        <dbReference type="Pfam" id="PF13304"/>
    </source>
</evidence>
<proteinExistence type="predicted"/>